<dbReference type="InterPro" id="IPR024862">
    <property type="entry name" value="TRPV"/>
</dbReference>
<dbReference type="Proteomes" id="UP000615446">
    <property type="component" value="Unassembled WGS sequence"/>
</dbReference>
<evidence type="ECO:0000313" key="5">
    <source>
        <dbReference type="Proteomes" id="UP000615446"/>
    </source>
</evidence>
<evidence type="ECO:0000256" key="2">
    <source>
        <dbReference type="SAM" id="MobiDB-lite"/>
    </source>
</evidence>
<feature type="region of interest" description="Disordered" evidence="2">
    <location>
        <begin position="46"/>
        <end position="86"/>
    </location>
</feature>
<name>A0A8H3LUB0_9GLOM</name>
<comment type="caution">
    <text evidence="4">The sequence shown here is derived from an EMBL/GenBank/DDBJ whole genome shotgun (WGS) entry which is preliminary data.</text>
</comment>
<dbReference type="PANTHER" id="PTHR10582">
    <property type="entry name" value="TRANSIENT RECEPTOR POTENTIAL ION CHANNEL PROTEIN"/>
    <property type="match status" value="1"/>
</dbReference>
<dbReference type="OrthoDB" id="2348689at2759"/>
<evidence type="ECO:0008006" key="6">
    <source>
        <dbReference type="Google" id="ProtNLM"/>
    </source>
</evidence>
<keyword evidence="3" id="KW-1133">Transmembrane helix</keyword>
<accession>A0A8H3LUB0</accession>
<proteinExistence type="predicted"/>
<dbReference type="EMBL" id="BLAL01000215">
    <property type="protein sequence ID" value="GES92410.1"/>
    <property type="molecule type" value="Genomic_DNA"/>
</dbReference>
<sequence>MVFSNIKYMEHQGEYVIFVAISAIIEANMKKKIDEEEEEEINRLYPNRDRYNNDEYEIENNDGDDDGDDDDDDNLDVDRHKSSQPDLSEGKTVIFRIVLRYNNLIQKPDIIPQYNCYNVAGIVMFVKEEHNNPYVQHDEQSEHNYLTEMLTTNCTIINAEGIYRINYSISNSFYNQYKDNVHTIDMYNLSTMEQEQIFIIRHNEKVFHTAKNVSSVFAVSRNKQLIACSNGEGTVTLFWTENGLDIGVKEFGIETKILFLEFIENDERLLIITEETCTKEELKIINGDKPDMFGNNLDYKQKKVQYDVNYDKLSTVMEEERKNPDDKKKQIDQVEEREEKYVNNDNLLKQKMPRRRSTYKDESIVTKIKVWDLFSSADNAIRTGMTGDLFPSKENYHSHIARVPGILYHMREDGYVFSIMEHDGFMNLVKGKERDLTRDFGCDIFYDSKNKKDQKDRMPCVYAINDEPDVKLHKVYNRRETKKSVLYKVIANNREPWIYMNNYNRTSVFLDEEETVQLIIGHSTVQIWRKLRKQKESDKKGVIPQNKEAVLEYIWANNIPSEYDIEGARLQIRDLWVGDNSFVLKVCWEYDEGSKLINNTETLSFPYADGHVTPVLHACKALEHLNDRKNDIIDYKKMVEFEQLIENTNRIVWRFVKKKPEVFKMTFEELKHEKKLKKNMKEFYDDKQYKYKQILHIPKAKQWISAAGPQRRDEVKLESKSFLHQIFSFISEIILWFFALISCKKKKKKKKKKEKIKKKSKRSMVPCTDLEWAIEYCNDKERKDAVMVGYLLEYYSENALHHIGWMTTISKALPLLYRYNLDYYVKPLFYKDCFADKELTQYDPSEIIPEHSKPRRNKTQDFKAFKPNTKLVSDKNHKPVLQNIFEFITFKVPKYFTDFIDNFDNDRAPPPVALRVVPLPNFTVDNIPKKPSLVMSIFVASSFQLSDGFGAVQNSTEIIVCISFTMLLLWCEMLLYLRLLSEMAIYIYYIIIIFSTVFPFLVFMCCVIMAFAHAFFLLLSNPDTNIIIPKSDSFNIINTTTQEQMDIEMDAQFDPSSYSDNPFSNFITSVEATYFWINGEWPQRDQWSYWAVEILSVLGSVFIVTILQNMLIAFMGGVYEEAAEKGRDALLRYRATLISDYEALEDIRFWSPEPDPQFIFYVGHSQSVEEWTEDRKQFKGCIYQRYENRASYKRYKFQEEPSDKYSLLKYEIDKKDNNSSISFISNDGKIVSGSSLPLDETFKDFQRTVNDKLAEIDQNITQISDIQNTINGMQELFTVFIKKLALKN</sequence>
<feature type="compositionally biased region" description="Acidic residues" evidence="2">
    <location>
        <begin position="54"/>
        <end position="75"/>
    </location>
</feature>
<dbReference type="GO" id="GO:0005886">
    <property type="term" value="C:plasma membrane"/>
    <property type="evidence" value="ECO:0007669"/>
    <property type="project" value="TreeGrafter"/>
</dbReference>
<keyword evidence="1" id="KW-0677">Repeat</keyword>
<evidence type="ECO:0000256" key="1">
    <source>
        <dbReference type="ARBA" id="ARBA00022737"/>
    </source>
</evidence>
<feature type="transmembrane region" description="Helical" evidence="3">
    <location>
        <begin position="722"/>
        <end position="743"/>
    </location>
</feature>
<keyword evidence="3" id="KW-0472">Membrane</keyword>
<reference evidence="4" key="1">
    <citation type="submission" date="2019-10" db="EMBL/GenBank/DDBJ databases">
        <title>Conservation and host-specific expression of non-tandemly repeated heterogenous ribosome RNA gene in arbuscular mycorrhizal fungi.</title>
        <authorList>
            <person name="Maeda T."/>
            <person name="Kobayashi Y."/>
            <person name="Nakagawa T."/>
            <person name="Ezawa T."/>
            <person name="Yamaguchi K."/>
            <person name="Bino T."/>
            <person name="Nishimoto Y."/>
            <person name="Shigenobu S."/>
            <person name="Kawaguchi M."/>
        </authorList>
    </citation>
    <scope>NUCLEOTIDE SEQUENCE</scope>
    <source>
        <strain evidence="4">HR1</strain>
    </source>
</reference>
<evidence type="ECO:0000256" key="3">
    <source>
        <dbReference type="SAM" id="Phobius"/>
    </source>
</evidence>
<dbReference type="GO" id="GO:0005216">
    <property type="term" value="F:monoatomic ion channel activity"/>
    <property type="evidence" value="ECO:0007669"/>
    <property type="project" value="InterPro"/>
</dbReference>
<organism evidence="4 5">
    <name type="scientific">Rhizophagus clarus</name>
    <dbReference type="NCBI Taxonomy" id="94130"/>
    <lineage>
        <taxon>Eukaryota</taxon>
        <taxon>Fungi</taxon>
        <taxon>Fungi incertae sedis</taxon>
        <taxon>Mucoromycota</taxon>
        <taxon>Glomeromycotina</taxon>
        <taxon>Glomeromycetes</taxon>
        <taxon>Glomerales</taxon>
        <taxon>Glomeraceae</taxon>
        <taxon>Rhizophagus</taxon>
    </lineage>
</organism>
<protein>
    <recommendedName>
        <fullName evidence="6">Ion transport domain-containing protein</fullName>
    </recommendedName>
</protein>
<dbReference type="PANTHER" id="PTHR10582:SF2">
    <property type="entry name" value="INACTIVE"/>
    <property type="match status" value="1"/>
</dbReference>
<feature type="transmembrane region" description="Helical" evidence="3">
    <location>
        <begin position="958"/>
        <end position="979"/>
    </location>
</feature>
<gene>
    <name evidence="4" type="ORF">RCL2_001918800</name>
</gene>
<evidence type="ECO:0000313" key="4">
    <source>
        <dbReference type="EMBL" id="GES92410.1"/>
    </source>
</evidence>
<keyword evidence="3" id="KW-0812">Transmembrane</keyword>
<feature type="transmembrane region" description="Helical" evidence="3">
    <location>
        <begin position="1087"/>
        <end position="1107"/>
    </location>
</feature>
<feature type="transmembrane region" description="Helical" evidence="3">
    <location>
        <begin position="986"/>
        <end position="1019"/>
    </location>
</feature>
<feature type="compositionally biased region" description="Basic and acidic residues" evidence="2">
    <location>
        <begin position="318"/>
        <end position="336"/>
    </location>
</feature>
<feature type="region of interest" description="Disordered" evidence="2">
    <location>
        <begin position="317"/>
        <end position="336"/>
    </location>
</feature>
<dbReference type="GO" id="GO:0098703">
    <property type="term" value="P:calcium ion import across plasma membrane"/>
    <property type="evidence" value="ECO:0007669"/>
    <property type="project" value="TreeGrafter"/>
</dbReference>